<evidence type="ECO:0000313" key="3">
    <source>
        <dbReference type="Proteomes" id="UP000061018"/>
    </source>
</evidence>
<feature type="region of interest" description="Disordered" evidence="1">
    <location>
        <begin position="1"/>
        <end position="56"/>
    </location>
</feature>
<evidence type="ECO:0000256" key="1">
    <source>
        <dbReference type="SAM" id="MobiDB-lite"/>
    </source>
</evidence>
<name>A0A0K2B1I6_STRA7</name>
<evidence type="ECO:0000313" key="2">
    <source>
        <dbReference type="EMBL" id="AKZ59058.1"/>
    </source>
</evidence>
<gene>
    <name evidence="2" type="ORF">SAM23877_6013</name>
</gene>
<dbReference type="Proteomes" id="UP000061018">
    <property type="component" value="Chromosome"/>
</dbReference>
<proteinExistence type="predicted"/>
<reference evidence="3" key="1">
    <citation type="journal article" date="2015" name="J. Biotechnol.">
        <title>Complete genome sequence of Streptomyces ambofaciens ATCC 23877, the spiramycin producer.</title>
        <authorList>
            <person name="Thibessard A."/>
            <person name="Haas D."/>
            <person name="Gerbaud C."/>
            <person name="Aigle B."/>
            <person name="Lautru S."/>
            <person name="Pernodet J.L."/>
            <person name="Leblond P."/>
        </authorList>
    </citation>
    <scope>NUCLEOTIDE SEQUENCE [LARGE SCALE GENOMIC DNA]</scope>
    <source>
        <strain evidence="3">ATCC 23877 / 3486 / DSM 40053 / JCM 4204 / NBRC 12836 / NRRL B-2516</strain>
    </source>
</reference>
<dbReference type="AlphaFoldDB" id="A0A0K2B1I6"/>
<organism evidence="2 3">
    <name type="scientific">Streptomyces ambofaciens (strain ATCC 23877 / 3486 / DSM 40053 / JCM 4204 / NBRC 12836 / NRRL B-2516)</name>
    <dbReference type="NCBI Taxonomy" id="278992"/>
    <lineage>
        <taxon>Bacteria</taxon>
        <taxon>Bacillati</taxon>
        <taxon>Actinomycetota</taxon>
        <taxon>Actinomycetes</taxon>
        <taxon>Kitasatosporales</taxon>
        <taxon>Streptomycetaceae</taxon>
        <taxon>Streptomyces</taxon>
    </lineage>
</organism>
<sequence>MHLTGPGRGVPESRTVQGWSRPDPPWRVQRGFGLAPGTHGPGQAACHQSNGAPTSA</sequence>
<accession>A0A0K2B1I6</accession>
<feature type="compositionally biased region" description="Polar residues" evidence="1">
    <location>
        <begin position="46"/>
        <end position="56"/>
    </location>
</feature>
<dbReference type="EMBL" id="CP012382">
    <property type="protein sequence ID" value="AKZ59058.1"/>
    <property type="molecule type" value="Genomic_DNA"/>
</dbReference>
<protein>
    <submittedName>
        <fullName evidence="2">Uncharacterized protein</fullName>
    </submittedName>
</protein>
<dbReference type="KEGG" id="samb:SAM23877_6013"/>